<evidence type="ECO:0008006" key="4">
    <source>
        <dbReference type="Google" id="ProtNLM"/>
    </source>
</evidence>
<evidence type="ECO:0000313" key="2">
    <source>
        <dbReference type="EMBL" id="MDX8152708.1"/>
    </source>
</evidence>
<dbReference type="PANTHER" id="PTHR22931">
    <property type="entry name" value="PHOSPHOENOLPYRUVATE DIKINASE-RELATED"/>
    <property type="match status" value="1"/>
</dbReference>
<dbReference type="RefSeq" id="WP_319954864.1">
    <property type="nucleotide sequence ID" value="NZ_JAXAVX010000007.1"/>
</dbReference>
<dbReference type="Gene3D" id="3.50.30.10">
    <property type="entry name" value="Phosphohistidine domain"/>
    <property type="match status" value="1"/>
</dbReference>
<evidence type="ECO:0000313" key="3">
    <source>
        <dbReference type="Proteomes" id="UP001277761"/>
    </source>
</evidence>
<dbReference type="SUPFAM" id="SSF52009">
    <property type="entry name" value="Phosphohistidine domain"/>
    <property type="match status" value="1"/>
</dbReference>
<dbReference type="PANTHER" id="PTHR22931:SF9">
    <property type="entry name" value="PYRUVATE, PHOSPHATE DIKINASE 1, CHLOROPLASTIC"/>
    <property type="match status" value="1"/>
</dbReference>
<protein>
    <recommendedName>
        <fullName evidence="4">Pyruvate, phosphate dikinase</fullName>
    </recommendedName>
</protein>
<name>A0ABU4VLQ2_9ACTN</name>
<gene>
    <name evidence="2" type="ORF">SK069_13965</name>
</gene>
<dbReference type="SUPFAM" id="SSF56059">
    <property type="entry name" value="Glutathione synthetase ATP-binding domain-like"/>
    <property type="match status" value="1"/>
</dbReference>
<dbReference type="Gene3D" id="3.30.1490.20">
    <property type="entry name" value="ATP-grasp fold, A domain"/>
    <property type="match status" value="1"/>
</dbReference>
<dbReference type="InterPro" id="IPR036637">
    <property type="entry name" value="Phosphohistidine_dom_sf"/>
</dbReference>
<dbReference type="Gene3D" id="3.30.470.20">
    <property type="entry name" value="ATP-grasp fold, B domain"/>
    <property type="match status" value="1"/>
</dbReference>
<accession>A0ABU4VLQ2</accession>
<comment type="caution">
    <text evidence="2">The sequence shown here is derived from an EMBL/GenBank/DDBJ whole genome shotgun (WGS) entry which is preliminary data.</text>
</comment>
<reference evidence="2 3" key="1">
    <citation type="submission" date="2023-11" db="EMBL/GenBank/DDBJ databases">
        <authorList>
            <person name="Xu M."/>
            <person name="Jiang T."/>
        </authorList>
    </citation>
    <scope>NUCLEOTIDE SEQUENCE [LARGE SCALE GENOMIC DNA]</scope>
    <source>
        <strain evidence="2 3">SD</strain>
    </source>
</reference>
<dbReference type="Gene3D" id="1.10.189.10">
    <property type="entry name" value="Pyruvate Phosphate Dikinase, domain 2"/>
    <property type="match status" value="1"/>
</dbReference>
<evidence type="ECO:0000256" key="1">
    <source>
        <dbReference type="SAM" id="MobiDB-lite"/>
    </source>
</evidence>
<sequence>MGSRWRGLGGAATHAVPLDGGVRSAELLSPRGASVAALAALGLPTPPGFAIPAAAWRDGPPDAMPRLLRGEVAERMNALERETGLRVGDPERPLLVAVLVGPARTGAVLDLGLDAAVLDGIRERDGAAWAARLELRFLRTFARAVRGIDPAAVEAAASAGDGAAALRAAIAATGDALPDPAADQLREAIVGLRRAHRTRDGGAPVIVVQAMVHGDRPDGRSGSGIVFSRDPVTGSPDACGRHRRPAPGRAAADEPLGGLRARQPALHADLERALALVEAEGRDMCSVDFAVDGGRLWFLRAGSGCRSGSAAIRIAVDLVDEAILDVEDALDRIPSGALERLQAPVPARVVGQEALLRATAASPGAAVGALVLDPDGVAAAVARGAAPVLVLDRPLAGSRDAATVARCAAIVSSRSAWDGEATIGAWALGRPAVCDAGLRIDRDRRRVRLGATWLPEGAAVTVDGGAGTVLAGVGRLVAPQPDPRVARVLAWAHERRAVPIRDAAPAGTPRVDGPDALPDDLDGPVLVALDATAPDPGRRLRRTVAALLDAGAGELLLELPPPGTVADLRPPAGPWRAVVAPSTSWTARLVAARIVPEPAATAVALVTPTEEHR</sequence>
<dbReference type="InterPro" id="IPR010121">
    <property type="entry name" value="Pyruvate_phosphate_dikinase"/>
</dbReference>
<dbReference type="Proteomes" id="UP001277761">
    <property type="component" value="Unassembled WGS sequence"/>
</dbReference>
<feature type="region of interest" description="Disordered" evidence="1">
    <location>
        <begin position="217"/>
        <end position="257"/>
    </location>
</feature>
<dbReference type="InterPro" id="IPR013815">
    <property type="entry name" value="ATP_grasp_subdomain_1"/>
</dbReference>
<keyword evidence="3" id="KW-1185">Reference proteome</keyword>
<organism evidence="2 3">
    <name type="scientific">Patulibacter brassicae</name>
    <dbReference type="NCBI Taxonomy" id="1705717"/>
    <lineage>
        <taxon>Bacteria</taxon>
        <taxon>Bacillati</taxon>
        <taxon>Actinomycetota</taxon>
        <taxon>Thermoleophilia</taxon>
        <taxon>Solirubrobacterales</taxon>
        <taxon>Patulibacteraceae</taxon>
        <taxon>Patulibacter</taxon>
    </lineage>
</organism>
<proteinExistence type="predicted"/>
<dbReference type="EMBL" id="JAXAVX010000007">
    <property type="protein sequence ID" value="MDX8152708.1"/>
    <property type="molecule type" value="Genomic_DNA"/>
</dbReference>